<evidence type="ECO:0008006" key="3">
    <source>
        <dbReference type="Google" id="ProtNLM"/>
    </source>
</evidence>
<sequence>MKNKFRSLAIGIISSLAITGCASSTYTKSDKQTSQIITNKNNSYIIFSRPELIGVALSNTIVEFAPNAEGMILVGTLGSRTKIIYEVPQGDHYFYMEGGENDDMIKITTGPGKVYYVHTQVNMGVVAGRFYFKPLRYSSKLLEGSLAGKECNEDILKKYDFGIVEEEYDFNPHDVYISDSTGLKIHCIDDYIKTVEFSGPSFETLEGSQLVVKNEEAKSYLKEVYADYQSEIEQDYPDWSKDNYGDTAMHEDDGVPIGKI</sequence>
<dbReference type="AlphaFoldDB" id="A0A9E4NHS8"/>
<dbReference type="EMBL" id="JAEPCR010000005">
    <property type="protein sequence ID" value="MCG7977030.1"/>
    <property type="molecule type" value="Genomic_DNA"/>
</dbReference>
<name>A0A9E4NHS8_9GAMM</name>
<evidence type="ECO:0000313" key="2">
    <source>
        <dbReference type="Proteomes" id="UP000886674"/>
    </source>
</evidence>
<reference evidence="1" key="1">
    <citation type="journal article" date="2021" name="Proc. Natl. Acad. Sci. U.S.A.">
        <title>Global biogeography of chemosynthetic symbionts reveals both localized and globally distributed symbiont groups. .</title>
        <authorList>
            <person name="Osvatic J.T."/>
            <person name="Wilkins L.G.E."/>
            <person name="Leibrecht L."/>
            <person name="Leray M."/>
            <person name="Zauner S."/>
            <person name="Polzin J."/>
            <person name="Camacho Y."/>
            <person name="Gros O."/>
            <person name="van Gils J.A."/>
            <person name="Eisen J.A."/>
            <person name="Petersen J.M."/>
            <person name="Yuen B."/>
        </authorList>
    </citation>
    <scope>NUCLEOTIDE SEQUENCE</scope>
    <source>
        <strain evidence="1">MAGclacostrist055</strain>
    </source>
</reference>
<comment type="caution">
    <text evidence="1">The sequence shown here is derived from an EMBL/GenBank/DDBJ whole genome shotgun (WGS) entry which is preliminary data.</text>
</comment>
<gene>
    <name evidence="1" type="ORF">JAY77_02635</name>
</gene>
<accession>A0A9E4NHS8</accession>
<dbReference type="Proteomes" id="UP000886674">
    <property type="component" value="Unassembled WGS sequence"/>
</dbReference>
<proteinExistence type="predicted"/>
<organism evidence="1 2">
    <name type="scientific">Candidatus Thiodiazotropha taylori</name>
    <dbReference type="NCBI Taxonomy" id="2792791"/>
    <lineage>
        <taxon>Bacteria</taxon>
        <taxon>Pseudomonadati</taxon>
        <taxon>Pseudomonadota</taxon>
        <taxon>Gammaproteobacteria</taxon>
        <taxon>Chromatiales</taxon>
        <taxon>Sedimenticolaceae</taxon>
        <taxon>Candidatus Thiodiazotropha</taxon>
    </lineage>
</organism>
<dbReference type="PROSITE" id="PS51257">
    <property type="entry name" value="PROKAR_LIPOPROTEIN"/>
    <property type="match status" value="1"/>
</dbReference>
<protein>
    <recommendedName>
        <fullName evidence="3">Lipoprotein</fullName>
    </recommendedName>
</protein>
<evidence type="ECO:0000313" key="1">
    <source>
        <dbReference type="EMBL" id="MCG7977030.1"/>
    </source>
</evidence>